<dbReference type="InterPro" id="IPR011037">
    <property type="entry name" value="Pyrv_Knase-like_insert_dom_sf"/>
</dbReference>
<gene>
    <name evidence="2" type="ORF">IOQ59_19745</name>
</gene>
<evidence type="ECO:0000313" key="3">
    <source>
        <dbReference type="Proteomes" id="UP000640333"/>
    </source>
</evidence>
<dbReference type="InterPro" id="IPR052716">
    <property type="entry name" value="MOSC_domain"/>
</dbReference>
<dbReference type="GO" id="GO:0030151">
    <property type="term" value="F:molybdenum ion binding"/>
    <property type="evidence" value="ECO:0007669"/>
    <property type="project" value="InterPro"/>
</dbReference>
<accession>A0A8J7FHN3</accession>
<dbReference type="PANTHER" id="PTHR36930">
    <property type="entry name" value="METAL-SULFUR CLUSTER BIOSYNTHESIS PROTEINS YUAD-RELATED"/>
    <property type="match status" value="1"/>
</dbReference>
<proteinExistence type="predicted"/>
<protein>
    <submittedName>
        <fullName evidence="2">MOSC domain-containing protein</fullName>
    </submittedName>
</protein>
<dbReference type="Proteomes" id="UP000640333">
    <property type="component" value="Unassembled WGS sequence"/>
</dbReference>
<reference evidence="2" key="1">
    <citation type="submission" date="2020-10" db="EMBL/GenBank/DDBJ databases">
        <title>Bacterium isolated from coastal waters sediment.</title>
        <authorList>
            <person name="Chen R.-J."/>
            <person name="Lu D.-C."/>
            <person name="Zhu K.-L."/>
            <person name="Du Z.-J."/>
        </authorList>
    </citation>
    <scope>NUCLEOTIDE SEQUENCE</scope>
    <source>
        <strain evidence="2">N1Y112</strain>
    </source>
</reference>
<dbReference type="GO" id="GO:0003824">
    <property type="term" value="F:catalytic activity"/>
    <property type="evidence" value="ECO:0007669"/>
    <property type="project" value="InterPro"/>
</dbReference>
<dbReference type="InterPro" id="IPR005302">
    <property type="entry name" value="MoCF_Sase_C"/>
</dbReference>
<dbReference type="Pfam" id="PF03473">
    <property type="entry name" value="MOSC"/>
    <property type="match status" value="1"/>
</dbReference>
<feature type="domain" description="MOSC" evidence="1">
    <location>
        <begin position="34"/>
        <end position="163"/>
    </location>
</feature>
<keyword evidence="3" id="KW-1185">Reference proteome</keyword>
<dbReference type="EMBL" id="JADEYS010000028">
    <property type="protein sequence ID" value="MBE9399501.1"/>
    <property type="molecule type" value="Genomic_DNA"/>
</dbReference>
<dbReference type="PROSITE" id="PS51340">
    <property type="entry name" value="MOSC"/>
    <property type="match status" value="1"/>
</dbReference>
<organism evidence="2 3">
    <name type="scientific">Pontibacterium sinense</name>
    <dbReference type="NCBI Taxonomy" id="2781979"/>
    <lineage>
        <taxon>Bacteria</taxon>
        <taxon>Pseudomonadati</taxon>
        <taxon>Pseudomonadota</taxon>
        <taxon>Gammaproteobacteria</taxon>
        <taxon>Oceanospirillales</taxon>
        <taxon>Oceanospirillaceae</taxon>
        <taxon>Pontibacterium</taxon>
    </lineage>
</organism>
<name>A0A8J7FHN3_9GAMM</name>
<comment type="caution">
    <text evidence="2">The sequence shown here is derived from an EMBL/GenBank/DDBJ whole genome shotgun (WGS) entry which is preliminary data.</text>
</comment>
<evidence type="ECO:0000259" key="1">
    <source>
        <dbReference type="PROSITE" id="PS51340"/>
    </source>
</evidence>
<dbReference type="PANTHER" id="PTHR36930:SF1">
    <property type="entry name" value="MOSC DOMAIN-CONTAINING PROTEIN"/>
    <property type="match status" value="1"/>
</dbReference>
<dbReference type="GO" id="GO:0030170">
    <property type="term" value="F:pyridoxal phosphate binding"/>
    <property type="evidence" value="ECO:0007669"/>
    <property type="project" value="InterPro"/>
</dbReference>
<dbReference type="SUPFAM" id="SSF50800">
    <property type="entry name" value="PK beta-barrel domain-like"/>
    <property type="match status" value="1"/>
</dbReference>
<evidence type="ECO:0000313" key="2">
    <source>
        <dbReference type="EMBL" id="MBE9399501.1"/>
    </source>
</evidence>
<dbReference type="Gene3D" id="2.40.33.20">
    <property type="entry name" value="PK beta-barrel domain-like"/>
    <property type="match status" value="1"/>
</dbReference>
<dbReference type="RefSeq" id="WP_193955196.1">
    <property type="nucleotide sequence ID" value="NZ_JADEYS010000028.1"/>
</dbReference>
<dbReference type="AlphaFoldDB" id="A0A8J7FHN3"/>
<sequence length="163" mass="17753">MNSQGRLIARFTENLPAGTLEWIGLRPARKEPIQTVEQVLALEGLGLEGDRRCQGSPGSARQVTLISAEHLNLIAQFMGRDHVPVELLRRNLLVSGINLYALRHQPFRIGEAEFIATAHCHPCSRMESALGEGAVAAMLGYGGFCAKITKSGLIHTGDKIEKI</sequence>